<evidence type="ECO:0000256" key="3">
    <source>
        <dbReference type="ARBA" id="ARBA00022771"/>
    </source>
</evidence>
<keyword evidence="10" id="KW-0238">DNA-binding</keyword>
<dbReference type="PANTHER" id="PTHR14003:SF19">
    <property type="entry name" value="YY2 TRANSCRIPTION FACTOR"/>
    <property type="match status" value="1"/>
</dbReference>
<dbReference type="FunFam" id="3.30.160.60:FF:000446">
    <property type="entry name" value="Zinc finger protein"/>
    <property type="match status" value="1"/>
</dbReference>
<evidence type="ECO:0000256" key="6">
    <source>
        <dbReference type="ARBA" id="ARBA00044085"/>
    </source>
</evidence>
<keyword evidence="2" id="KW-0677">Repeat</keyword>
<dbReference type="GO" id="GO:0048315">
    <property type="term" value="P:conidium formation"/>
    <property type="evidence" value="ECO:0007669"/>
    <property type="project" value="UniProtKB-KW"/>
</dbReference>
<dbReference type="InterPro" id="IPR036236">
    <property type="entry name" value="Znf_C2H2_sf"/>
</dbReference>
<evidence type="ECO:0000256" key="4">
    <source>
        <dbReference type="ARBA" id="ARBA00022833"/>
    </source>
</evidence>
<evidence type="ECO:0000256" key="1">
    <source>
        <dbReference type="ARBA" id="ARBA00022723"/>
    </source>
</evidence>
<dbReference type="GO" id="GO:0005667">
    <property type="term" value="C:transcription regulator complex"/>
    <property type="evidence" value="ECO:0007669"/>
    <property type="project" value="TreeGrafter"/>
</dbReference>
<evidence type="ECO:0000313" key="11">
    <source>
        <dbReference type="Proteomes" id="UP001316803"/>
    </source>
</evidence>
<dbReference type="InterPro" id="IPR013087">
    <property type="entry name" value="Znf_C2H2_type"/>
</dbReference>
<keyword evidence="1" id="KW-0479">Metal-binding</keyword>
<keyword evidence="3 7" id="KW-0863">Zinc-finger</keyword>
<dbReference type="Proteomes" id="UP001316803">
    <property type="component" value="Unassembled WGS sequence"/>
</dbReference>
<feature type="compositionally biased region" description="Polar residues" evidence="8">
    <location>
        <begin position="38"/>
        <end position="51"/>
    </location>
</feature>
<keyword evidence="11" id="KW-1185">Reference proteome</keyword>
<feature type="domain" description="C2H2-type" evidence="9">
    <location>
        <begin position="87"/>
        <end position="116"/>
    </location>
</feature>
<evidence type="ECO:0000313" key="10">
    <source>
        <dbReference type="EMBL" id="KAK5954015.1"/>
    </source>
</evidence>
<keyword evidence="4" id="KW-0862">Zinc</keyword>
<proteinExistence type="predicted"/>
<accession>A0AAN8EQW1</accession>
<evidence type="ECO:0000259" key="9">
    <source>
        <dbReference type="PROSITE" id="PS50157"/>
    </source>
</evidence>
<dbReference type="AlphaFoldDB" id="A0AAN8EQW1"/>
<organism evidence="10 11">
    <name type="scientific">Knufia fluminis</name>
    <dbReference type="NCBI Taxonomy" id="191047"/>
    <lineage>
        <taxon>Eukaryota</taxon>
        <taxon>Fungi</taxon>
        <taxon>Dikarya</taxon>
        <taxon>Ascomycota</taxon>
        <taxon>Pezizomycotina</taxon>
        <taxon>Eurotiomycetes</taxon>
        <taxon>Chaetothyriomycetidae</taxon>
        <taxon>Chaetothyriales</taxon>
        <taxon>Trichomeriaceae</taxon>
        <taxon>Knufia</taxon>
    </lineage>
</organism>
<keyword evidence="5" id="KW-0749">Sporulation</keyword>
<dbReference type="SMART" id="SM00355">
    <property type="entry name" value="ZnF_C2H2"/>
    <property type="match status" value="3"/>
</dbReference>
<feature type="region of interest" description="Disordered" evidence="8">
    <location>
        <begin position="31"/>
        <end position="55"/>
    </location>
</feature>
<dbReference type="GO" id="GO:0000978">
    <property type="term" value="F:RNA polymerase II cis-regulatory region sequence-specific DNA binding"/>
    <property type="evidence" value="ECO:0007669"/>
    <property type="project" value="TreeGrafter"/>
</dbReference>
<dbReference type="GO" id="GO:0000981">
    <property type="term" value="F:DNA-binding transcription factor activity, RNA polymerase II-specific"/>
    <property type="evidence" value="ECO:0007669"/>
    <property type="project" value="UniProtKB-ARBA"/>
</dbReference>
<protein>
    <recommendedName>
        <fullName evidence="6">C2H2 type master regulator of conidiophore development brlA</fullName>
    </recommendedName>
</protein>
<evidence type="ECO:0000256" key="7">
    <source>
        <dbReference type="PROSITE-ProRule" id="PRU00042"/>
    </source>
</evidence>
<feature type="compositionally biased region" description="Basic and acidic residues" evidence="8">
    <location>
        <begin position="106"/>
        <end position="117"/>
    </location>
</feature>
<dbReference type="PROSITE" id="PS00028">
    <property type="entry name" value="ZINC_FINGER_C2H2_1"/>
    <property type="match status" value="2"/>
</dbReference>
<evidence type="ECO:0000256" key="2">
    <source>
        <dbReference type="ARBA" id="ARBA00022737"/>
    </source>
</evidence>
<dbReference type="Pfam" id="PF00096">
    <property type="entry name" value="zf-C2H2"/>
    <property type="match status" value="2"/>
</dbReference>
<dbReference type="FunFam" id="3.30.160.60:FF:000125">
    <property type="entry name" value="Putative zinc finger protein 143"/>
    <property type="match status" value="1"/>
</dbReference>
<evidence type="ECO:0000256" key="5">
    <source>
        <dbReference type="ARBA" id="ARBA00023321"/>
    </source>
</evidence>
<name>A0AAN8EQW1_9EURO</name>
<dbReference type="PROSITE" id="PS50157">
    <property type="entry name" value="ZINC_FINGER_C2H2_2"/>
    <property type="match status" value="2"/>
</dbReference>
<dbReference type="SUPFAM" id="SSF57667">
    <property type="entry name" value="beta-beta-alpha zinc fingers"/>
    <property type="match status" value="1"/>
</dbReference>
<dbReference type="GO" id="GO:0008270">
    <property type="term" value="F:zinc ion binding"/>
    <property type="evidence" value="ECO:0007669"/>
    <property type="project" value="UniProtKB-KW"/>
</dbReference>
<dbReference type="EMBL" id="JAKLMC020000010">
    <property type="protein sequence ID" value="KAK5954015.1"/>
    <property type="molecule type" value="Genomic_DNA"/>
</dbReference>
<reference evidence="10 11" key="1">
    <citation type="submission" date="2022-12" db="EMBL/GenBank/DDBJ databases">
        <title>Genomic features and morphological characterization of a novel Knufia sp. strain isolated from spacecraft assembly facility.</title>
        <authorList>
            <person name="Teixeira M."/>
            <person name="Chander A.M."/>
            <person name="Stajich J.E."/>
            <person name="Venkateswaran K."/>
        </authorList>
    </citation>
    <scope>NUCLEOTIDE SEQUENCE [LARGE SCALE GENOMIC DNA]</scope>
    <source>
        <strain evidence="10 11">FJI-L2-BK-P2</strain>
    </source>
</reference>
<feature type="region of interest" description="Disordered" evidence="8">
    <location>
        <begin position="106"/>
        <end position="132"/>
    </location>
</feature>
<dbReference type="PANTHER" id="PTHR14003">
    <property type="entry name" value="TRANSCRIPTIONAL REPRESSOR PROTEIN YY"/>
    <property type="match status" value="1"/>
</dbReference>
<sequence>MGYEEEDAVNNFRAMSPPRRPVLTGVDILMQTLEGPPASSTNDDSPPSSRSGKVKQHLCPFQHCNKAFAQPSQLKIHVRSHTGEKPFQCHVLGCGAAFSQLGNLRTHEGRHREEKPRRQSQPQSSSTSVHSTRRYACKLDGCKEAGDGHGKAFSQLGNLKMHMNKFHRETIARLSRVFNDRDRSRTQQELELTNYFKSLYRNCNRGLRTKAEE</sequence>
<dbReference type="GO" id="GO:0000785">
    <property type="term" value="C:chromatin"/>
    <property type="evidence" value="ECO:0007669"/>
    <property type="project" value="TreeGrafter"/>
</dbReference>
<comment type="caution">
    <text evidence="10">The sequence shown here is derived from an EMBL/GenBank/DDBJ whole genome shotgun (WGS) entry which is preliminary data.</text>
</comment>
<feature type="compositionally biased region" description="Low complexity" evidence="8">
    <location>
        <begin position="119"/>
        <end position="130"/>
    </location>
</feature>
<keyword evidence="5" id="KW-0183">Conidiation</keyword>
<evidence type="ECO:0000256" key="8">
    <source>
        <dbReference type="SAM" id="MobiDB-lite"/>
    </source>
</evidence>
<gene>
    <name evidence="10" type="primary">AZF1_2</name>
    <name evidence="10" type="ORF">OHC33_005287</name>
</gene>
<dbReference type="Gene3D" id="3.30.160.60">
    <property type="entry name" value="Classic Zinc Finger"/>
    <property type="match status" value="3"/>
</dbReference>
<feature type="domain" description="C2H2-type" evidence="9">
    <location>
        <begin position="57"/>
        <end position="86"/>
    </location>
</feature>